<dbReference type="Pfam" id="PF14214">
    <property type="entry name" value="Helitron_like_N"/>
    <property type="match status" value="1"/>
</dbReference>
<dbReference type="PANTHER" id="PTHR10492:SF57">
    <property type="entry name" value="ATP-DEPENDENT DNA HELICASE"/>
    <property type="match status" value="1"/>
</dbReference>
<reference evidence="2" key="1">
    <citation type="submission" date="2020-07" db="EMBL/GenBank/DDBJ databases">
        <authorList>
            <person name="Ferguson B K."/>
        </authorList>
    </citation>
    <scope>NUCLEOTIDE SEQUENCE</scope>
    <source>
        <strain evidence="2">L06</strain>
    </source>
</reference>
<evidence type="ECO:0000259" key="1">
    <source>
        <dbReference type="Pfam" id="PF14214"/>
    </source>
</evidence>
<gene>
    <name evidence="2" type="ORF">BBRV_LOCUS52284</name>
</gene>
<name>A0A6V7JIB9_9HYME</name>
<organism evidence="2">
    <name type="scientific">Bracon brevicornis</name>
    <dbReference type="NCBI Taxonomy" id="1563983"/>
    <lineage>
        <taxon>Eukaryota</taxon>
        <taxon>Metazoa</taxon>
        <taxon>Ecdysozoa</taxon>
        <taxon>Arthropoda</taxon>
        <taxon>Hexapoda</taxon>
        <taxon>Insecta</taxon>
        <taxon>Pterygota</taxon>
        <taxon>Neoptera</taxon>
        <taxon>Endopterygota</taxon>
        <taxon>Hymenoptera</taxon>
        <taxon>Apocrita</taxon>
        <taxon>Ichneumonoidea</taxon>
        <taxon>Braconidae</taxon>
        <taxon>Braconinae</taxon>
        <taxon>Bracon</taxon>
    </lineage>
</organism>
<evidence type="ECO:0000313" key="2">
    <source>
        <dbReference type="EMBL" id="CAD1551262.1"/>
    </source>
</evidence>
<sequence>MAQNYQDAMIIVRKYDTPDLSITMTCNPNWRKMKETLEADQQACDRPDLVVRTFNLKKDALLKMIKDKEIFGKVKAFVCVIEFQKRGLPHMHLLVTLQRNYKITSPEIVDKFISAGIPSPKKDPELFIAVMKDMIHGPCGDWCFKTGECSKKFPKTYRSQTVMDEDGYPFYRRKNTGLYYERPGGYVVDNRFVVPYSPILLRKFNCHINVEVVSSIKAVKYVSKYIYEGHDALQ</sequence>
<dbReference type="AlphaFoldDB" id="A0A6V7JIB9"/>
<feature type="domain" description="Helitron helicase-like" evidence="1">
    <location>
        <begin position="1"/>
        <end position="95"/>
    </location>
</feature>
<dbReference type="PANTHER" id="PTHR10492">
    <property type="match status" value="1"/>
</dbReference>
<accession>A0A6V7JIB9</accession>
<dbReference type="InterPro" id="IPR025476">
    <property type="entry name" value="Helitron_helicase-like"/>
</dbReference>
<protein>
    <recommendedName>
        <fullName evidence="1">Helitron helicase-like domain-containing protein</fullName>
    </recommendedName>
</protein>
<dbReference type="EMBL" id="CADCXW020000017">
    <property type="protein sequence ID" value="CAD1551262.1"/>
    <property type="molecule type" value="Genomic_DNA"/>
</dbReference>
<proteinExistence type="predicted"/>